<name>A0ABR9ZPE7_9FIRM</name>
<keyword evidence="2 7" id="KW-0813">Transport</keyword>
<dbReference type="Gene3D" id="1.10.3720.10">
    <property type="entry name" value="MetI-like"/>
    <property type="match status" value="1"/>
</dbReference>
<feature type="transmembrane region" description="Helical" evidence="7">
    <location>
        <begin position="142"/>
        <end position="166"/>
    </location>
</feature>
<evidence type="ECO:0000313" key="10">
    <source>
        <dbReference type="Proteomes" id="UP000614200"/>
    </source>
</evidence>
<evidence type="ECO:0000256" key="3">
    <source>
        <dbReference type="ARBA" id="ARBA00022475"/>
    </source>
</evidence>
<keyword evidence="6 7" id="KW-0472">Membrane</keyword>
<protein>
    <submittedName>
        <fullName evidence="9">ABC transporter permease</fullName>
    </submittedName>
</protein>
<evidence type="ECO:0000256" key="7">
    <source>
        <dbReference type="RuleBase" id="RU363032"/>
    </source>
</evidence>
<evidence type="ECO:0000259" key="8">
    <source>
        <dbReference type="PROSITE" id="PS50928"/>
    </source>
</evidence>
<dbReference type="PANTHER" id="PTHR43386">
    <property type="entry name" value="OLIGOPEPTIDE TRANSPORT SYSTEM PERMEASE PROTEIN APPC"/>
    <property type="match status" value="1"/>
</dbReference>
<dbReference type="Proteomes" id="UP000614200">
    <property type="component" value="Unassembled WGS sequence"/>
</dbReference>
<dbReference type="InterPro" id="IPR050366">
    <property type="entry name" value="BP-dependent_transpt_permease"/>
</dbReference>
<comment type="subcellular location">
    <subcellularLocation>
        <location evidence="1 7">Cell membrane</location>
        <topology evidence="1 7">Multi-pass membrane protein</topology>
    </subcellularLocation>
</comment>
<dbReference type="RefSeq" id="WP_194700571.1">
    <property type="nucleotide sequence ID" value="NZ_JADKNH010000002.1"/>
</dbReference>
<evidence type="ECO:0000256" key="4">
    <source>
        <dbReference type="ARBA" id="ARBA00022692"/>
    </source>
</evidence>
<evidence type="ECO:0000256" key="1">
    <source>
        <dbReference type="ARBA" id="ARBA00004651"/>
    </source>
</evidence>
<dbReference type="PANTHER" id="PTHR43386:SF1">
    <property type="entry name" value="D,D-DIPEPTIDE TRANSPORT SYSTEM PERMEASE PROTEIN DDPC-RELATED"/>
    <property type="match status" value="1"/>
</dbReference>
<dbReference type="InterPro" id="IPR025966">
    <property type="entry name" value="OppC_N"/>
</dbReference>
<keyword evidence="4 7" id="KW-0812">Transmembrane</keyword>
<dbReference type="PROSITE" id="PS50928">
    <property type="entry name" value="ABC_TM1"/>
    <property type="match status" value="1"/>
</dbReference>
<dbReference type="InterPro" id="IPR000515">
    <property type="entry name" value="MetI-like"/>
</dbReference>
<reference evidence="9 10" key="1">
    <citation type="submission" date="2020-11" db="EMBL/GenBank/DDBJ databases">
        <title>Fusibacter basophilias sp. nov.</title>
        <authorList>
            <person name="Qiu D."/>
        </authorList>
    </citation>
    <scope>NUCLEOTIDE SEQUENCE [LARGE SCALE GENOMIC DNA]</scope>
    <source>
        <strain evidence="9 10">Q10-2</strain>
    </source>
</reference>
<feature type="domain" description="ABC transmembrane type-1" evidence="8">
    <location>
        <begin position="93"/>
        <end position="282"/>
    </location>
</feature>
<comment type="caution">
    <text evidence="9">The sequence shown here is derived from an EMBL/GenBank/DDBJ whole genome shotgun (WGS) entry which is preliminary data.</text>
</comment>
<dbReference type="SUPFAM" id="SSF161098">
    <property type="entry name" value="MetI-like"/>
    <property type="match status" value="1"/>
</dbReference>
<keyword evidence="5 7" id="KW-1133">Transmembrane helix</keyword>
<evidence type="ECO:0000256" key="2">
    <source>
        <dbReference type="ARBA" id="ARBA00022448"/>
    </source>
</evidence>
<dbReference type="CDD" id="cd06261">
    <property type="entry name" value="TM_PBP2"/>
    <property type="match status" value="1"/>
</dbReference>
<gene>
    <name evidence="9" type="ORF">ISU02_04385</name>
</gene>
<sequence length="295" mass="32214">MKEIEKTEYIKSKSKGERFFENWSLYKKNKAAVLGLIILMIFVLVAVFADWIIPYDAAIDQSSAERLQNPSSQHFFGTDRLGRDVFARIVHGSRRSLSLGVLTTFFSVLIGGFIGICCGYFGGKFDTIVMRLCDVAVSIPPLLFALAVVAALGANMTNLIIAITAISIPGYIRVVRSVILSIVEQEYIYAARMCGSRNGVIMFRHILPNAMGPILVQASMNVASMMLAAAGLSFIGMGVQAPTPEWGAMLNDAKDYMFKQPYLLIFPGSAIALSALSLNLVGDGLRDALDPRLRT</sequence>
<feature type="transmembrane region" description="Helical" evidence="7">
    <location>
        <begin position="214"/>
        <end position="241"/>
    </location>
</feature>
<evidence type="ECO:0000256" key="5">
    <source>
        <dbReference type="ARBA" id="ARBA00022989"/>
    </source>
</evidence>
<dbReference type="Pfam" id="PF00528">
    <property type="entry name" value="BPD_transp_1"/>
    <property type="match status" value="1"/>
</dbReference>
<comment type="similarity">
    <text evidence="7">Belongs to the binding-protein-dependent transport system permease family.</text>
</comment>
<feature type="transmembrane region" description="Helical" evidence="7">
    <location>
        <begin position="31"/>
        <end position="53"/>
    </location>
</feature>
<feature type="transmembrane region" description="Helical" evidence="7">
    <location>
        <begin position="261"/>
        <end position="282"/>
    </location>
</feature>
<feature type="transmembrane region" description="Helical" evidence="7">
    <location>
        <begin position="97"/>
        <end position="122"/>
    </location>
</feature>
<dbReference type="EMBL" id="JADKNH010000002">
    <property type="protein sequence ID" value="MBF4692338.1"/>
    <property type="molecule type" value="Genomic_DNA"/>
</dbReference>
<keyword evidence="3" id="KW-1003">Cell membrane</keyword>
<keyword evidence="10" id="KW-1185">Reference proteome</keyword>
<dbReference type="Pfam" id="PF12911">
    <property type="entry name" value="OppC_N"/>
    <property type="match status" value="1"/>
</dbReference>
<organism evidence="9 10">
    <name type="scientific">Fusibacter ferrireducens</name>
    <dbReference type="NCBI Taxonomy" id="2785058"/>
    <lineage>
        <taxon>Bacteria</taxon>
        <taxon>Bacillati</taxon>
        <taxon>Bacillota</taxon>
        <taxon>Clostridia</taxon>
        <taxon>Eubacteriales</taxon>
        <taxon>Eubacteriales Family XII. Incertae Sedis</taxon>
        <taxon>Fusibacter</taxon>
    </lineage>
</organism>
<evidence type="ECO:0000256" key="6">
    <source>
        <dbReference type="ARBA" id="ARBA00023136"/>
    </source>
</evidence>
<dbReference type="InterPro" id="IPR035906">
    <property type="entry name" value="MetI-like_sf"/>
</dbReference>
<proteinExistence type="inferred from homology"/>
<accession>A0ABR9ZPE7</accession>
<evidence type="ECO:0000313" key="9">
    <source>
        <dbReference type="EMBL" id="MBF4692338.1"/>
    </source>
</evidence>